<proteinExistence type="predicted"/>
<keyword evidence="1" id="KW-0812">Transmembrane</keyword>
<evidence type="ECO:0000256" key="1">
    <source>
        <dbReference type="SAM" id="Phobius"/>
    </source>
</evidence>
<dbReference type="KEGG" id="clec:106669915"/>
<dbReference type="OrthoDB" id="8000644at2759"/>
<sequence length="714" mass="83911">MEGTLLISNINYIILIACLVCLAVDGFSITNDNKDLQENSLNSFDSQKFGKTALKQLGKIATIKKHSMNKREVGFNNYYEILDALKKQEFKRAQEIYKKNNYDTLSLIQEMYANEEISFSNILKFIISNFSINKRLLAYKTLSKIVINYDSLNQSLQLKENIRKYIIDDVDSNITIRNQAHGILSYLDDRIKSLVSETLINKIEKETYTSKDQFEILNKVYLNDVNLFHSIMKKVVDNVYGKVSNNYLWLVLASQSYPLQTKICFELLWDKMKRNGDNHLNMNTVDILLNMYAVQERLRLNISLPDIQNEALDLFLDHFLHYEHTEEEIDTISKKICDFDNRIFDNIIYSLIENMDGRMGIILKCFTTRKYYTHSIIAYMAVFNYMKSKNALKIAPVTVKPLLIMQEFFENLSSEENIKKVKKGLRIKIESIKKQLPDIKKEMINTIKNSIKNDNYDSSEILNLTNEICTFNMDIFLNIVKHVIEDLYANEKVEKLIDYSKSHLYIEPEIVSLTILFDKLSSNNRKFEFEFANAFKNIMSYPNLNLVSYELIQRLKEYNMKLNPSIRNAVFLDRVCIKNIDSREFLYASSSIYDHNRSVITQNLRSNDVGSEWKILKANEYETFRIKSLKYNEYLYVNRDELNQCHQVFTWTTGELLKESKWKMIPFNDSVILKAVHSNENLHTQNNEEGKMHIACTSFLEKTRFAKWKIEECR</sequence>
<dbReference type="RefSeq" id="XP_014255265.1">
    <property type="nucleotide sequence ID" value="XM_014399779.2"/>
</dbReference>
<keyword evidence="1" id="KW-0472">Membrane</keyword>
<keyword evidence="1" id="KW-1133">Transmembrane helix</keyword>
<dbReference type="AlphaFoldDB" id="A0A8I6S3D3"/>
<name>A0A8I6S3D3_CIMLE</name>
<organism evidence="2 3">
    <name type="scientific">Cimex lectularius</name>
    <name type="common">Bed bug</name>
    <name type="synonym">Acanthia lectularia</name>
    <dbReference type="NCBI Taxonomy" id="79782"/>
    <lineage>
        <taxon>Eukaryota</taxon>
        <taxon>Metazoa</taxon>
        <taxon>Ecdysozoa</taxon>
        <taxon>Arthropoda</taxon>
        <taxon>Hexapoda</taxon>
        <taxon>Insecta</taxon>
        <taxon>Pterygota</taxon>
        <taxon>Neoptera</taxon>
        <taxon>Paraneoptera</taxon>
        <taxon>Hemiptera</taxon>
        <taxon>Heteroptera</taxon>
        <taxon>Panheteroptera</taxon>
        <taxon>Cimicomorpha</taxon>
        <taxon>Cimicidae</taxon>
        <taxon>Cimex</taxon>
    </lineage>
</organism>
<dbReference type="EnsemblMetazoa" id="XM_014399778.2">
    <property type="protein sequence ID" value="XP_014255264.1"/>
    <property type="gene ID" value="LOC106669915"/>
</dbReference>
<dbReference type="CDD" id="cd23667">
    <property type="entry name" value="beta-trefoil_Ricin_CqDVP-like"/>
    <property type="match status" value="1"/>
</dbReference>
<evidence type="ECO:0000313" key="2">
    <source>
        <dbReference type="EnsemblMetazoa" id="XP_014255265.1"/>
    </source>
</evidence>
<dbReference type="EnsemblMetazoa" id="XM_014399779.2">
    <property type="protein sequence ID" value="XP_014255265.1"/>
    <property type="gene ID" value="LOC106669915"/>
</dbReference>
<dbReference type="Proteomes" id="UP000494040">
    <property type="component" value="Unassembled WGS sequence"/>
</dbReference>
<protein>
    <submittedName>
        <fullName evidence="2">Uncharacterized protein</fullName>
    </submittedName>
</protein>
<keyword evidence="3" id="KW-1185">Reference proteome</keyword>
<dbReference type="GeneID" id="106669915"/>
<dbReference type="Gene3D" id="2.80.10.50">
    <property type="match status" value="1"/>
</dbReference>
<reference evidence="2" key="1">
    <citation type="submission" date="2022-01" db="UniProtKB">
        <authorList>
            <consortium name="EnsemblMetazoa"/>
        </authorList>
    </citation>
    <scope>IDENTIFICATION</scope>
</reference>
<accession>A0A8I6S3D3</accession>
<evidence type="ECO:0000313" key="3">
    <source>
        <dbReference type="Proteomes" id="UP000494040"/>
    </source>
</evidence>
<dbReference type="RefSeq" id="XP_014255264.1">
    <property type="nucleotide sequence ID" value="XM_014399778.2"/>
</dbReference>
<feature type="transmembrane region" description="Helical" evidence="1">
    <location>
        <begin position="12"/>
        <end position="30"/>
    </location>
</feature>